<dbReference type="AlphaFoldDB" id="A1VP30"/>
<dbReference type="RefSeq" id="WP_011801486.1">
    <property type="nucleotide sequence ID" value="NC_008781.1"/>
</dbReference>
<evidence type="ECO:0000313" key="2">
    <source>
        <dbReference type="Proteomes" id="UP000000644"/>
    </source>
</evidence>
<sequence length="95" mass="10768">MPAMHFELRWPDATQTRCYSPSLVIKDYFQPGTSYPLPQFMTQVREALNIASERVRAKFGFACSSAMDQLAQLEQIAQRFETVPSALVQVVAFHA</sequence>
<protein>
    <recommendedName>
        <fullName evidence="3">MSMEG_0570 family protein</fullName>
    </recommendedName>
</protein>
<dbReference type="KEGG" id="pna:Pnap_2099"/>
<dbReference type="HOGENOM" id="CLU_163946_0_0_4"/>
<evidence type="ECO:0008006" key="3">
    <source>
        <dbReference type="Google" id="ProtNLM"/>
    </source>
</evidence>
<dbReference type="EMBL" id="CP000529">
    <property type="protein sequence ID" value="ABM37408.1"/>
    <property type="molecule type" value="Genomic_DNA"/>
</dbReference>
<reference evidence="2" key="1">
    <citation type="journal article" date="2009" name="Environ. Microbiol.">
        <title>The genome of Polaromonas naphthalenivorans strain CJ2, isolated from coal tar-contaminated sediment, reveals physiological and metabolic versatility and evolution through extensive horizontal gene transfer.</title>
        <authorList>
            <person name="Yagi J.M."/>
            <person name="Sims D."/>
            <person name="Brettin T."/>
            <person name="Bruce D."/>
            <person name="Madsen E.L."/>
        </authorList>
    </citation>
    <scope>NUCLEOTIDE SEQUENCE [LARGE SCALE GENOMIC DNA]</scope>
    <source>
        <strain evidence="2">CJ2</strain>
    </source>
</reference>
<dbReference type="eggNOG" id="COG2072">
    <property type="taxonomic scope" value="Bacteria"/>
</dbReference>
<evidence type="ECO:0000313" key="1">
    <source>
        <dbReference type="EMBL" id="ABM37408.1"/>
    </source>
</evidence>
<dbReference type="InterPro" id="IPR023846">
    <property type="entry name" value="CHP04042_MSMEG0570"/>
</dbReference>
<organism evidence="1 2">
    <name type="scientific">Polaromonas naphthalenivorans (strain CJ2)</name>
    <dbReference type="NCBI Taxonomy" id="365044"/>
    <lineage>
        <taxon>Bacteria</taxon>
        <taxon>Pseudomonadati</taxon>
        <taxon>Pseudomonadota</taxon>
        <taxon>Betaproteobacteria</taxon>
        <taxon>Burkholderiales</taxon>
        <taxon>Comamonadaceae</taxon>
        <taxon>Polaromonas</taxon>
    </lineage>
</organism>
<accession>A1VP30</accession>
<keyword evidence="2" id="KW-1185">Reference proteome</keyword>
<dbReference type="Proteomes" id="UP000000644">
    <property type="component" value="Chromosome"/>
</dbReference>
<dbReference type="OrthoDB" id="195104at2"/>
<dbReference type="NCBIfam" id="TIGR04042">
    <property type="entry name" value="MSMEG_0570_fam"/>
    <property type="match status" value="1"/>
</dbReference>
<gene>
    <name evidence="1" type="ordered locus">Pnap_2099</name>
</gene>
<name>A1VP30_POLNA</name>
<dbReference type="STRING" id="365044.Pnap_2099"/>
<proteinExistence type="predicted"/>